<dbReference type="Pfam" id="PF01041">
    <property type="entry name" value="DegT_DnrJ_EryC1"/>
    <property type="match status" value="1"/>
</dbReference>
<dbReference type="Gene3D" id="3.90.1150.10">
    <property type="entry name" value="Aspartate Aminotransferase, domain 1"/>
    <property type="match status" value="1"/>
</dbReference>
<gene>
    <name evidence="2" type="ORF">OCV51_08885</name>
</gene>
<dbReference type="RefSeq" id="WP_059069005.1">
    <property type="nucleotide sequence ID" value="NZ_JAOQJX010000012.1"/>
</dbReference>
<dbReference type="PANTHER" id="PTHR30244">
    <property type="entry name" value="TRANSAMINASE"/>
    <property type="match status" value="1"/>
</dbReference>
<sequence>MQFRDLKTQYKELKKDIDSGISKVLEDCNFISGGQVSELEKELSEYVGTKFCVTCGNGTDALSMMMMAWGVKEGDAVFVPDFTFFASAEVVAFAGATPVFYDVNADTYNADPASLERAIQAVLAEGKLIPKVIIAVDLFGQPADYRELSKIAKKYDLYLLEDGAQGFGGKIGEKRACSFGDAATTSFFPAKPLGCYGDGGAIFTNDEKTAKLLQSLRVHGKGSFKYDNVRIGWNSRLDTLQAAVLQVKLEAFKRYELQAVNEAAVKYNGFLGETVKIPVVPDGFYSSWAQYTIQVTEKTIRDDLQGYLKENGIPSMVYYPKPMHLQTAFHNLHQYEECKTAEKLCDTVVSLPMHPYLQEKDIEQVSKHVKDFLG</sequence>
<dbReference type="PIRSF" id="PIRSF000390">
    <property type="entry name" value="PLP_StrS"/>
    <property type="match status" value="1"/>
</dbReference>
<keyword evidence="1" id="KW-0663">Pyridoxal phosphate</keyword>
<protein>
    <submittedName>
        <fullName evidence="2">DegT/DnrJ/EryC1/StrS family aminotransferase</fullName>
    </submittedName>
</protein>
<dbReference type="SUPFAM" id="SSF53383">
    <property type="entry name" value="PLP-dependent transferases"/>
    <property type="match status" value="1"/>
</dbReference>
<keyword evidence="3" id="KW-1185">Reference proteome</keyword>
<organism evidence="2 3">
    <name type="scientific">Faecalicatena acetigenes</name>
    <dbReference type="NCBI Taxonomy" id="2981790"/>
    <lineage>
        <taxon>Bacteria</taxon>
        <taxon>Bacillati</taxon>
        <taxon>Bacillota</taxon>
        <taxon>Clostridia</taxon>
        <taxon>Lachnospirales</taxon>
        <taxon>Lachnospiraceae</taxon>
        <taxon>Faecalicatena</taxon>
    </lineage>
</organism>
<keyword evidence="2" id="KW-0808">Transferase</keyword>
<dbReference type="Gene3D" id="3.40.640.10">
    <property type="entry name" value="Type I PLP-dependent aspartate aminotransferase-like (Major domain)"/>
    <property type="match status" value="1"/>
</dbReference>
<dbReference type="CDD" id="cd00616">
    <property type="entry name" value="AHBA_syn"/>
    <property type="match status" value="1"/>
</dbReference>
<comment type="caution">
    <text evidence="2">The sequence shown here is derived from an EMBL/GenBank/DDBJ whole genome shotgun (WGS) entry which is preliminary data.</text>
</comment>
<dbReference type="Proteomes" id="UP001652394">
    <property type="component" value="Unassembled WGS sequence"/>
</dbReference>
<dbReference type="InterPro" id="IPR015424">
    <property type="entry name" value="PyrdxlP-dep_Trfase"/>
</dbReference>
<keyword evidence="2" id="KW-0032">Aminotransferase</keyword>
<dbReference type="EMBL" id="JAOQJX010000012">
    <property type="protein sequence ID" value="MCU6747764.1"/>
    <property type="molecule type" value="Genomic_DNA"/>
</dbReference>
<comment type="similarity">
    <text evidence="1">Belongs to the DegT/DnrJ/EryC1 family.</text>
</comment>
<accession>A0ABT2TBV2</accession>
<dbReference type="GO" id="GO:0008483">
    <property type="term" value="F:transaminase activity"/>
    <property type="evidence" value="ECO:0007669"/>
    <property type="project" value="UniProtKB-KW"/>
</dbReference>
<dbReference type="PANTHER" id="PTHR30244:SF42">
    <property type="entry name" value="UDP-2-ACETAMIDO-2-DEOXY-3-OXO-D-GLUCURONATE AMINOTRANSFERASE"/>
    <property type="match status" value="1"/>
</dbReference>
<reference evidence="2 3" key="1">
    <citation type="journal article" date="2021" name="ISME Commun">
        <title>Automated analysis of genomic sequences facilitates high-throughput and comprehensive description of bacteria.</title>
        <authorList>
            <person name="Hitch T.C.A."/>
        </authorList>
    </citation>
    <scope>NUCLEOTIDE SEQUENCE [LARGE SCALE GENOMIC DNA]</scope>
    <source>
        <strain evidence="2 3">H2_18</strain>
    </source>
</reference>
<dbReference type="InterPro" id="IPR000653">
    <property type="entry name" value="DegT/StrS_aminotransferase"/>
</dbReference>
<dbReference type="InterPro" id="IPR015422">
    <property type="entry name" value="PyrdxlP-dep_Trfase_small"/>
</dbReference>
<evidence type="ECO:0000313" key="2">
    <source>
        <dbReference type="EMBL" id="MCU6747764.1"/>
    </source>
</evidence>
<evidence type="ECO:0000313" key="3">
    <source>
        <dbReference type="Proteomes" id="UP001652394"/>
    </source>
</evidence>
<dbReference type="InterPro" id="IPR015421">
    <property type="entry name" value="PyrdxlP-dep_Trfase_major"/>
</dbReference>
<name>A0ABT2TBV2_9FIRM</name>
<proteinExistence type="inferred from homology"/>
<evidence type="ECO:0000256" key="1">
    <source>
        <dbReference type="RuleBase" id="RU004508"/>
    </source>
</evidence>